<dbReference type="PROSITE" id="PS00028">
    <property type="entry name" value="ZINC_FINGER_C2H2_1"/>
    <property type="match status" value="2"/>
</dbReference>
<dbReference type="InterPro" id="IPR013087">
    <property type="entry name" value="Znf_C2H2_type"/>
</dbReference>
<dbReference type="SMART" id="SM00355">
    <property type="entry name" value="ZnF_C2H2"/>
    <property type="match status" value="3"/>
</dbReference>
<evidence type="ECO:0000256" key="1">
    <source>
        <dbReference type="ARBA" id="ARBA00022723"/>
    </source>
</evidence>
<feature type="region of interest" description="Disordered" evidence="6">
    <location>
        <begin position="354"/>
        <end position="375"/>
    </location>
</feature>
<sequence length="405" mass="46519">MGESNLIVTEVYSLKEKDEIGDKAKDDIAANEGENNLSTHNALLSSETEIEDRKKSKLKNKKEGGSRRKAKHHVRQSLDGEEIPEAEKYPGIKIKEEPLDYDEYGTYNGTEYPQIEFDLSGTQTEGEFEYLDGTSVNVARKASNSASQKNLPYEVLQEGDDVVYRCKLCSCRFRFFFKFEAHRQKVHSKKYSCKYCGEQFDRSQILAIHVRVKHVLDSFVKKKPSGEDSHGKIRKFSIAEKKRKHESGLYGSQIVVTGAVAADEMAEEDEEEMYVPRSKKRKIVHKYVDLQGNLVSKAQKRKKLSSTVFIDGKLMYKCSYCNMMFEKQQKMACHVRNQHILEKNNRNRLVYQKRGSPKKVKSTKIHDQGELEPEPETQITTVAEEDLDYMLNEEGDIVARKKDTG</sequence>
<evidence type="ECO:0000256" key="2">
    <source>
        <dbReference type="ARBA" id="ARBA00022737"/>
    </source>
</evidence>
<evidence type="ECO:0000256" key="6">
    <source>
        <dbReference type="SAM" id="MobiDB-lite"/>
    </source>
</evidence>
<dbReference type="Gene3D" id="3.30.160.60">
    <property type="entry name" value="Classic Zinc Finger"/>
    <property type="match status" value="1"/>
</dbReference>
<dbReference type="Proteomes" id="UP001186944">
    <property type="component" value="Unassembled WGS sequence"/>
</dbReference>
<feature type="compositionally biased region" description="Polar residues" evidence="6">
    <location>
        <begin position="33"/>
        <end position="47"/>
    </location>
</feature>
<evidence type="ECO:0000313" key="9">
    <source>
        <dbReference type="Proteomes" id="UP001186944"/>
    </source>
</evidence>
<evidence type="ECO:0000259" key="7">
    <source>
        <dbReference type="PROSITE" id="PS50157"/>
    </source>
</evidence>
<keyword evidence="2" id="KW-0677">Repeat</keyword>
<reference evidence="8" key="1">
    <citation type="submission" date="2019-08" db="EMBL/GenBank/DDBJ databases">
        <title>The improved chromosome-level genome for the pearl oyster Pinctada fucata martensii using PacBio sequencing and Hi-C.</title>
        <authorList>
            <person name="Zheng Z."/>
        </authorList>
    </citation>
    <scope>NUCLEOTIDE SEQUENCE</scope>
    <source>
        <strain evidence="8">ZZ-2019</strain>
        <tissue evidence="8">Adductor muscle</tissue>
    </source>
</reference>
<feature type="compositionally biased region" description="Basic and acidic residues" evidence="6">
    <location>
        <begin position="18"/>
        <end position="28"/>
    </location>
</feature>
<keyword evidence="1" id="KW-0479">Metal-binding</keyword>
<keyword evidence="4" id="KW-0862">Zinc</keyword>
<evidence type="ECO:0000256" key="4">
    <source>
        <dbReference type="ARBA" id="ARBA00022833"/>
    </source>
</evidence>
<dbReference type="GO" id="GO:0008270">
    <property type="term" value="F:zinc ion binding"/>
    <property type="evidence" value="ECO:0007669"/>
    <property type="project" value="UniProtKB-KW"/>
</dbReference>
<feature type="region of interest" description="Disordered" evidence="6">
    <location>
        <begin position="18"/>
        <end position="78"/>
    </location>
</feature>
<dbReference type="GO" id="GO:0000977">
    <property type="term" value="F:RNA polymerase II transcription regulatory region sequence-specific DNA binding"/>
    <property type="evidence" value="ECO:0007669"/>
    <property type="project" value="TreeGrafter"/>
</dbReference>
<dbReference type="PROSITE" id="PS50157">
    <property type="entry name" value="ZINC_FINGER_C2H2_2"/>
    <property type="match status" value="3"/>
</dbReference>
<proteinExistence type="predicted"/>
<evidence type="ECO:0000313" key="8">
    <source>
        <dbReference type="EMBL" id="KAK3104358.1"/>
    </source>
</evidence>
<dbReference type="SUPFAM" id="SSF57667">
    <property type="entry name" value="beta-beta-alpha zinc fingers"/>
    <property type="match status" value="1"/>
</dbReference>
<evidence type="ECO:0000256" key="5">
    <source>
        <dbReference type="PROSITE-ProRule" id="PRU00042"/>
    </source>
</evidence>
<name>A0AA88YMF4_PINIB</name>
<evidence type="ECO:0000256" key="3">
    <source>
        <dbReference type="ARBA" id="ARBA00022771"/>
    </source>
</evidence>
<accession>A0AA88YMF4</accession>
<feature type="domain" description="C2H2-type" evidence="7">
    <location>
        <begin position="316"/>
        <end position="344"/>
    </location>
</feature>
<feature type="domain" description="C2H2-type" evidence="7">
    <location>
        <begin position="164"/>
        <end position="192"/>
    </location>
</feature>
<dbReference type="GO" id="GO:0000981">
    <property type="term" value="F:DNA-binding transcription factor activity, RNA polymerase II-specific"/>
    <property type="evidence" value="ECO:0007669"/>
    <property type="project" value="TreeGrafter"/>
</dbReference>
<keyword evidence="9" id="KW-1185">Reference proteome</keyword>
<dbReference type="GO" id="GO:0005634">
    <property type="term" value="C:nucleus"/>
    <property type="evidence" value="ECO:0007669"/>
    <property type="project" value="TreeGrafter"/>
</dbReference>
<protein>
    <recommendedName>
        <fullName evidence="7">C2H2-type domain-containing protein</fullName>
    </recommendedName>
</protein>
<keyword evidence="3 5" id="KW-0863">Zinc-finger</keyword>
<dbReference type="PANTHER" id="PTHR24409">
    <property type="entry name" value="ZINC FINGER PROTEIN 142"/>
    <property type="match status" value="1"/>
</dbReference>
<organism evidence="8 9">
    <name type="scientific">Pinctada imbricata</name>
    <name type="common">Atlantic pearl-oyster</name>
    <name type="synonym">Pinctada martensii</name>
    <dbReference type="NCBI Taxonomy" id="66713"/>
    <lineage>
        <taxon>Eukaryota</taxon>
        <taxon>Metazoa</taxon>
        <taxon>Spiralia</taxon>
        <taxon>Lophotrochozoa</taxon>
        <taxon>Mollusca</taxon>
        <taxon>Bivalvia</taxon>
        <taxon>Autobranchia</taxon>
        <taxon>Pteriomorphia</taxon>
        <taxon>Pterioida</taxon>
        <taxon>Pterioidea</taxon>
        <taxon>Pteriidae</taxon>
        <taxon>Pinctada</taxon>
    </lineage>
</organism>
<gene>
    <name evidence="8" type="ORF">FSP39_000220</name>
</gene>
<feature type="domain" description="C2H2-type" evidence="7">
    <location>
        <begin position="191"/>
        <end position="219"/>
    </location>
</feature>
<comment type="caution">
    <text evidence="8">The sequence shown here is derived from an EMBL/GenBank/DDBJ whole genome shotgun (WGS) entry which is preliminary data.</text>
</comment>
<dbReference type="EMBL" id="VSWD01000004">
    <property type="protein sequence ID" value="KAK3104358.1"/>
    <property type="molecule type" value="Genomic_DNA"/>
</dbReference>
<dbReference type="PANTHER" id="PTHR24409:SF295">
    <property type="entry name" value="AZ2-RELATED"/>
    <property type="match status" value="1"/>
</dbReference>
<dbReference type="InterPro" id="IPR036236">
    <property type="entry name" value="Znf_C2H2_sf"/>
</dbReference>
<dbReference type="AlphaFoldDB" id="A0AA88YMF4"/>